<name>A0A6J4KCJ8_9BACT</name>
<sequence length="195" mass="21842">MPWEETHPLDQRLQFVADHQRGLYAMTELCARYAVSRKTGYKWLARYAAEGPAGLHDRSHAPHTCPHAIAPGLAALLVTTRRAHPTWGPAKLLQYLAPRHPRVTTWPAVSTVADLLQREGLVLRRRRRRLPVHPGAVAIHTAAPNDLWTADFKGQFRTQDGVYCFPLTVADQHTRYLVAVHGLLNTRVAGARAAF</sequence>
<dbReference type="EMBL" id="CADCTX010000123">
    <property type="protein sequence ID" value="CAA9302149.1"/>
    <property type="molecule type" value="Genomic_DNA"/>
</dbReference>
<dbReference type="Pfam" id="PF13565">
    <property type="entry name" value="HTH_32"/>
    <property type="match status" value="1"/>
</dbReference>
<reference evidence="1" key="1">
    <citation type="submission" date="2020-02" db="EMBL/GenBank/DDBJ databases">
        <authorList>
            <person name="Meier V. D."/>
        </authorList>
    </citation>
    <scope>NUCLEOTIDE SEQUENCE</scope>
    <source>
        <strain evidence="1">AVDCRST_MAG40</strain>
    </source>
</reference>
<dbReference type="Gene3D" id="1.10.10.10">
    <property type="entry name" value="Winged helix-like DNA-binding domain superfamily/Winged helix DNA-binding domain"/>
    <property type="match status" value="1"/>
</dbReference>
<proteinExistence type="predicted"/>
<dbReference type="AlphaFoldDB" id="A0A6J4KCJ8"/>
<organism evidence="1">
    <name type="scientific">uncultured Gemmatimonadaceae bacterium</name>
    <dbReference type="NCBI Taxonomy" id="246130"/>
    <lineage>
        <taxon>Bacteria</taxon>
        <taxon>Pseudomonadati</taxon>
        <taxon>Gemmatimonadota</taxon>
        <taxon>Gemmatimonadia</taxon>
        <taxon>Gemmatimonadales</taxon>
        <taxon>Gemmatimonadaceae</taxon>
        <taxon>environmental samples</taxon>
    </lineage>
</organism>
<dbReference type="InterPro" id="IPR009057">
    <property type="entry name" value="Homeodomain-like_sf"/>
</dbReference>
<dbReference type="SUPFAM" id="SSF46689">
    <property type="entry name" value="Homeodomain-like"/>
    <property type="match status" value="1"/>
</dbReference>
<accession>A0A6J4KCJ8</accession>
<feature type="non-terminal residue" evidence="1">
    <location>
        <position position="195"/>
    </location>
</feature>
<evidence type="ECO:0000313" key="1">
    <source>
        <dbReference type="EMBL" id="CAA9302149.1"/>
    </source>
</evidence>
<dbReference type="InterPro" id="IPR036388">
    <property type="entry name" value="WH-like_DNA-bd_sf"/>
</dbReference>
<gene>
    <name evidence="1" type="ORF">AVDCRST_MAG40-430</name>
</gene>
<protein>
    <submittedName>
        <fullName evidence="1">Mobile element protein</fullName>
    </submittedName>
</protein>